<evidence type="ECO:0000256" key="2">
    <source>
        <dbReference type="SAM" id="SignalP"/>
    </source>
</evidence>
<protein>
    <recommendedName>
        <fullName evidence="7">DUF305 domain-containing protein</fullName>
    </recommendedName>
</protein>
<proteinExistence type="predicted"/>
<evidence type="ECO:0000313" key="5">
    <source>
        <dbReference type="Proteomes" id="UP000075755"/>
    </source>
</evidence>
<name>A0AAC9AS15_AMIAI</name>
<feature type="signal peptide" evidence="2">
    <location>
        <begin position="1"/>
        <end position="20"/>
    </location>
</feature>
<organism evidence="3 5">
    <name type="scientific">Aminobacter aminovorans</name>
    <name type="common">Chelatobacter heintzii</name>
    <dbReference type="NCBI Taxonomy" id="83263"/>
    <lineage>
        <taxon>Bacteria</taxon>
        <taxon>Pseudomonadati</taxon>
        <taxon>Pseudomonadota</taxon>
        <taxon>Alphaproteobacteria</taxon>
        <taxon>Hyphomicrobiales</taxon>
        <taxon>Phyllobacteriaceae</taxon>
        <taxon>Aminobacter</taxon>
    </lineage>
</organism>
<dbReference type="Proteomes" id="UP000577697">
    <property type="component" value="Unassembled WGS sequence"/>
</dbReference>
<dbReference type="RefSeq" id="WP_067961400.1">
    <property type="nucleotide sequence ID" value="NZ_CP015005.1"/>
</dbReference>
<evidence type="ECO:0000313" key="3">
    <source>
        <dbReference type="EMBL" id="AMS42136.1"/>
    </source>
</evidence>
<gene>
    <name evidence="3" type="ORF">AA2016_3214</name>
    <name evidence="4" type="ORF">FHS67_002949</name>
</gene>
<dbReference type="EMBL" id="CP015005">
    <property type="protein sequence ID" value="AMS42136.1"/>
    <property type="molecule type" value="Genomic_DNA"/>
</dbReference>
<evidence type="ECO:0000313" key="4">
    <source>
        <dbReference type="EMBL" id="MBB3706623.1"/>
    </source>
</evidence>
<dbReference type="KEGG" id="aak:AA2016_3214"/>
<evidence type="ECO:0000256" key="1">
    <source>
        <dbReference type="SAM" id="MobiDB-lite"/>
    </source>
</evidence>
<dbReference type="Proteomes" id="UP000075755">
    <property type="component" value="Chromosome"/>
</dbReference>
<sequence>MNMQFTKRMLGAAVAIVALASEVPGTLAQMRGPLMFQGHQMMSADEMATMMDRMRSAKSDEECDAIRAEHHEAMQKRAAELGITLPQDSEWEHMPSGCGTGMMGGNAQKSPTTK</sequence>
<feature type="chain" id="PRO_5042114439" description="DUF305 domain-containing protein" evidence="2">
    <location>
        <begin position="21"/>
        <end position="114"/>
    </location>
</feature>
<accession>A0AAC9AS15</accession>
<dbReference type="EMBL" id="JACICB010000010">
    <property type="protein sequence ID" value="MBB3706623.1"/>
    <property type="molecule type" value="Genomic_DNA"/>
</dbReference>
<reference evidence="4 6" key="2">
    <citation type="submission" date="2020-08" db="EMBL/GenBank/DDBJ databases">
        <title>Genomic Encyclopedia of Type Strains, Phase IV (KMG-IV): sequencing the most valuable type-strain genomes for metagenomic binning, comparative biology and taxonomic classification.</title>
        <authorList>
            <person name="Goeker M."/>
        </authorList>
    </citation>
    <scope>NUCLEOTIDE SEQUENCE [LARGE SCALE GENOMIC DNA]</scope>
    <source>
        <strain evidence="4 6">DSM 10368</strain>
    </source>
</reference>
<keyword evidence="2" id="KW-0732">Signal</keyword>
<evidence type="ECO:0008006" key="7">
    <source>
        <dbReference type="Google" id="ProtNLM"/>
    </source>
</evidence>
<keyword evidence="6" id="KW-1185">Reference proteome</keyword>
<reference evidence="3 5" key="1">
    <citation type="submission" date="2016-03" db="EMBL/GenBank/DDBJ databases">
        <title>Complete genome of Aminobacter aminovorans KCTC 2477.</title>
        <authorList>
            <person name="Kim K.M."/>
        </authorList>
    </citation>
    <scope>NUCLEOTIDE SEQUENCE [LARGE SCALE GENOMIC DNA]</scope>
    <source>
        <strain evidence="3 5">KCTC 2477</strain>
    </source>
</reference>
<dbReference type="AlphaFoldDB" id="A0AAC9AS15"/>
<feature type="region of interest" description="Disordered" evidence="1">
    <location>
        <begin position="83"/>
        <end position="114"/>
    </location>
</feature>
<evidence type="ECO:0000313" key="6">
    <source>
        <dbReference type="Proteomes" id="UP000577697"/>
    </source>
</evidence>